<keyword evidence="7 9" id="KW-0539">Nucleus</keyword>
<reference evidence="13 14" key="1">
    <citation type="journal article" date="2015" name="Proc. Natl. Acad. Sci. U.S.A.">
        <title>The resurrection genome of Boea hygrometrica: A blueprint for survival of dehydration.</title>
        <authorList>
            <person name="Xiao L."/>
            <person name="Yang G."/>
            <person name="Zhang L."/>
            <person name="Yang X."/>
            <person name="Zhao S."/>
            <person name="Ji Z."/>
            <person name="Zhou Q."/>
            <person name="Hu M."/>
            <person name="Wang Y."/>
            <person name="Chen M."/>
            <person name="Xu Y."/>
            <person name="Jin H."/>
            <person name="Xiao X."/>
            <person name="Hu G."/>
            <person name="Bao F."/>
            <person name="Hu Y."/>
            <person name="Wan P."/>
            <person name="Li L."/>
            <person name="Deng X."/>
            <person name="Kuang T."/>
            <person name="Xiang C."/>
            <person name="Zhu J.K."/>
            <person name="Oliver M.J."/>
            <person name="He Y."/>
        </authorList>
    </citation>
    <scope>NUCLEOTIDE SEQUENCE [LARGE SCALE GENOMIC DNA]</scope>
    <source>
        <strain evidence="14">cv. XS01</strain>
    </source>
</reference>
<proteinExistence type="inferred from homology"/>
<accession>A0A2Z7C359</accession>
<dbReference type="CDD" id="cd00086">
    <property type="entry name" value="homeodomain"/>
    <property type="match status" value="1"/>
</dbReference>
<protein>
    <submittedName>
        <fullName evidence="13">WUSCHEL-related homeobox 2-like</fullName>
    </submittedName>
</protein>
<evidence type="ECO:0000256" key="9">
    <source>
        <dbReference type="PROSITE-ProRule" id="PRU00108"/>
    </source>
</evidence>
<keyword evidence="4 9" id="KW-0238">DNA-binding</keyword>
<dbReference type="FunFam" id="1.10.10.60:FF:000146">
    <property type="entry name" value="WUSCHEL-related homeobox 4"/>
    <property type="match status" value="1"/>
</dbReference>
<sequence length="230" mass="26431">MEGESENLGGGSRWSPTKEQISILENFYRQGLRTPSAEQIQQITARLRAFGHIEGKNVFYWFQNHKARQRQKQKQESFAYFNRFLHSSPLFPQYHNVVCGPCYNIPQPQFEAGFLPQRPKVSGSKSRLTSQPFHHHYPRSRNEDYLYPISTPKNLRANNQETLDLFPIHPTGILQSKNGNGIDNGTASSTPSTSSENDQCSTVEEENGNRHGYHHDQDLDHPFFDFFCGN</sequence>
<name>A0A2Z7C359_9LAMI</name>
<dbReference type="AlphaFoldDB" id="A0A2Z7C359"/>
<evidence type="ECO:0000256" key="1">
    <source>
        <dbReference type="ARBA" id="ARBA00004123"/>
    </source>
</evidence>
<dbReference type="SUPFAM" id="SSF46689">
    <property type="entry name" value="Homeodomain-like"/>
    <property type="match status" value="1"/>
</dbReference>
<dbReference type="EMBL" id="KQ999561">
    <property type="protein sequence ID" value="KZV41282.1"/>
    <property type="molecule type" value="Genomic_DNA"/>
</dbReference>
<dbReference type="InterPro" id="IPR009057">
    <property type="entry name" value="Homeodomain-like_sf"/>
</dbReference>
<dbReference type="GO" id="GO:0003677">
    <property type="term" value="F:DNA binding"/>
    <property type="evidence" value="ECO:0007669"/>
    <property type="project" value="UniProtKB-UniRule"/>
</dbReference>
<evidence type="ECO:0000256" key="2">
    <source>
        <dbReference type="ARBA" id="ARBA00022473"/>
    </source>
</evidence>
<keyword evidence="2" id="KW-0217">Developmental protein</keyword>
<dbReference type="PANTHER" id="PTHR45940:SF6">
    <property type="entry name" value="WUSCHEL-RELATED HOMEOBOX 2"/>
    <property type="match status" value="1"/>
</dbReference>
<evidence type="ECO:0000256" key="7">
    <source>
        <dbReference type="ARBA" id="ARBA00023242"/>
    </source>
</evidence>
<dbReference type="Proteomes" id="UP000250235">
    <property type="component" value="Unassembled WGS sequence"/>
</dbReference>
<evidence type="ECO:0000256" key="8">
    <source>
        <dbReference type="ARBA" id="ARBA00024040"/>
    </source>
</evidence>
<organism evidence="13 14">
    <name type="scientific">Dorcoceras hygrometricum</name>
    <dbReference type="NCBI Taxonomy" id="472368"/>
    <lineage>
        <taxon>Eukaryota</taxon>
        <taxon>Viridiplantae</taxon>
        <taxon>Streptophyta</taxon>
        <taxon>Embryophyta</taxon>
        <taxon>Tracheophyta</taxon>
        <taxon>Spermatophyta</taxon>
        <taxon>Magnoliopsida</taxon>
        <taxon>eudicotyledons</taxon>
        <taxon>Gunneridae</taxon>
        <taxon>Pentapetalae</taxon>
        <taxon>asterids</taxon>
        <taxon>lamiids</taxon>
        <taxon>Lamiales</taxon>
        <taxon>Gesneriaceae</taxon>
        <taxon>Didymocarpoideae</taxon>
        <taxon>Trichosporeae</taxon>
        <taxon>Loxocarpinae</taxon>
        <taxon>Dorcoceras</taxon>
    </lineage>
</organism>
<keyword evidence="14" id="KW-1185">Reference proteome</keyword>
<dbReference type="GO" id="GO:0005634">
    <property type="term" value="C:nucleus"/>
    <property type="evidence" value="ECO:0007669"/>
    <property type="project" value="UniProtKB-SubCell"/>
</dbReference>
<dbReference type="PROSITE" id="PS50071">
    <property type="entry name" value="HOMEOBOX_2"/>
    <property type="match status" value="1"/>
</dbReference>
<evidence type="ECO:0000256" key="4">
    <source>
        <dbReference type="ARBA" id="ARBA00023125"/>
    </source>
</evidence>
<dbReference type="SMART" id="SM00389">
    <property type="entry name" value="HOX"/>
    <property type="match status" value="1"/>
</dbReference>
<evidence type="ECO:0000259" key="12">
    <source>
        <dbReference type="PROSITE" id="PS50071"/>
    </source>
</evidence>
<keyword evidence="6" id="KW-0804">Transcription</keyword>
<dbReference type="GO" id="GO:0003700">
    <property type="term" value="F:DNA-binding transcription factor activity"/>
    <property type="evidence" value="ECO:0007669"/>
    <property type="project" value="InterPro"/>
</dbReference>
<dbReference type="InterPro" id="IPR001356">
    <property type="entry name" value="HD"/>
</dbReference>
<comment type="similarity">
    <text evidence="8">Belongs to the WUS homeobox family.</text>
</comment>
<feature type="domain" description="Homeobox" evidence="12">
    <location>
        <begin position="13"/>
        <end position="72"/>
    </location>
</feature>
<feature type="DNA-binding region" description="Homeobox" evidence="9">
    <location>
        <begin position="15"/>
        <end position="73"/>
    </location>
</feature>
<evidence type="ECO:0000313" key="13">
    <source>
        <dbReference type="EMBL" id="KZV41282.1"/>
    </source>
</evidence>
<evidence type="ECO:0000313" key="14">
    <source>
        <dbReference type="Proteomes" id="UP000250235"/>
    </source>
</evidence>
<dbReference type="Pfam" id="PF00046">
    <property type="entry name" value="Homeodomain"/>
    <property type="match status" value="1"/>
</dbReference>
<evidence type="ECO:0000256" key="5">
    <source>
        <dbReference type="ARBA" id="ARBA00023155"/>
    </source>
</evidence>
<evidence type="ECO:0000256" key="3">
    <source>
        <dbReference type="ARBA" id="ARBA00023015"/>
    </source>
</evidence>
<evidence type="ECO:0000256" key="10">
    <source>
        <dbReference type="RuleBase" id="RU000682"/>
    </source>
</evidence>
<comment type="subcellular location">
    <subcellularLocation>
        <location evidence="1 9 10">Nucleus</location>
    </subcellularLocation>
</comment>
<keyword evidence="5 9" id="KW-0371">Homeobox</keyword>
<dbReference type="OrthoDB" id="1896656at2759"/>
<gene>
    <name evidence="13" type="ORF">F511_37393</name>
</gene>
<feature type="compositionally biased region" description="Polar residues" evidence="11">
    <location>
        <begin position="174"/>
        <end position="202"/>
    </location>
</feature>
<keyword evidence="3" id="KW-0805">Transcription regulation</keyword>
<dbReference type="InterPro" id="IPR044555">
    <property type="entry name" value="WUSCHEL-like"/>
</dbReference>
<feature type="region of interest" description="Disordered" evidence="11">
    <location>
        <begin position="174"/>
        <end position="216"/>
    </location>
</feature>
<evidence type="ECO:0000256" key="11">
    <source>
        <dbReference type="SAM" id="MobiDB-lite"/>
    </source>
</evidence>
<dbReference type="PANTHER" id="PTHR45940">
    <property type="entry name" value="WUSCHEL-RELATED HOMEOBOX 1-RELATED"/>
    <property type="match status" value="1"/>
</dbReference>
<evidence type="ECO:0000256" key="6">
    <source>
        <dbReference type="ARBA" id="ARBA00023163"/>
    </source>
</evidence>
<dbReference type="GO" id="GO:0099402">
    <property type="term" value="P:plant organ development"/>
    <property type="evidence" value="ECO:0007669"/>
    <property type="project" value="InterPro"/>
</dbReference>
<dbReference type="Gene3D" id="1.10.10.60">
    <property type="entry name" value="Homeodomain-like"/>
    <property type="match status" value="1"/>
</dbReference>